<evidence type="ECO:0000313" key="5">
    <source>
        <dbReference type="EMBL" id="CAD8128027.1"/>
    </source>
</evidence>
<feature type="region of interest" description="Disordered" evidence="2">
    <location>
        <begin position="1"/>
        <end position="88"/>
    </location>
</feature>
<feature type="domain" description="EF-hand" evidence="4">
    <location>
        <begin position="426"/>
        <end position="461"/>
    </location>
</feature>
<dbReference type="InterPro" id="IPR002048">
    <property type="entry name" value="EF_hand_dom"/>
</dbReference>
<dbReference type="InterPro" id="IPR018247">
    <property type="entry name" value="EF_Hand_1_Ca_BS"/>
</dbReference>
<dbReference type="Pfam" id="PF00069">
    <property type="entry name" value="Pkinase"/>
    <property type="match status" value="1"/>
</dbReference>
<dbReference type="GO" id="GO:0005524">
    <property type="term" value="F:ATP binding"/>
    <property type="evidence" value="ECO:0007669"/>
    <property type="project" value="InterPro"/>
</dbReference>
<dbReference type="AlphaFoldDB" id="A0A8S1RKT4"/>
<dbReference type="GO" id="GO:0005634">
    <property type="term" value="C:nucleus"/>
    <property type="evidence" value="ECO:0007669"/>
    <property type="project" value="TreeGrafter"/>
</dbReference>
<organism evidence="5 6">
    <name type="scientific">Paramecium sonneborni</name>
    <dbReference type="NCBI Taxonomy" id="65129"/>
    <lineage>
        <taxon>Eukaryota</taxon>
        <taxon>Sar</taxon>
        <taxon>Alveolata</taxon>
        <taxon>Ciliophora</taxon>
        <taxon>Intramacronucleata</taxon>
        <taxon>Oligohymenophorea</taxon>
        <taxon>Peniculida</taxon>
        <taxon>Parameciidae</taxon>
        <taxon>Paramecium</taxon>
    </lineage>
</organism>
<dbReference type="SMART" id="SM00220">
    <property type="entry name" value="S_TKc"/>
    <property type="match status" value="1"/>
</dbReference>
<sequence length="556" mass="64542">MGVCTSQSQPKKVQKHKNQSLTMPSQQPLTTREQKTVTVQFQEPTSIKRITTPVRRVSPNQVTTPVQKASPNNTTTPVQRVSPSLQSTPKTMIVQSTQQQEKARNGSLLNIPMQRINSRQGSKSIQSPASRKYSVVSGLNHNSQSKTIMQHNETGQLVLVEILKYENRNQQYIDMLDELQLDHMHIVKIIDIHIDSQKKNYQVIYEHCQGGTLSKFQDSQELDYQTIGSIFYQMVEALAYVHKLGYSHDELTIDSFSVFDDSSTPFIKLSDIRSIYQFMYPKNSLLYEPPNSSNHHHHHKDSDKFQNIQTKNRSQSNDIWAIAIIILQLLNHEFPFEIENINKFKPEKEFAKQTLDIYPLLIEMLHHNPNDRITLEKCLVHPYLIKMKQIQPKDYLQPFNNIIKSKNMTYLHKCLFQYLLSFYASDHLKVLTKLFTAADLDKDGQLNNQELQLLFKEQPQEQALQISDFVDITLEDFLLFAADKQLVLTPDCLSSSFKAFSKSYNYITPKSISKMIPDSDEEKLQQDFDAYNLNYTFQQNEYEEFLTNYQSPKPII</sequence>
<feature type="compositionally biased region" description="Polar residues" evidence="2">
    <location>
        <begin position="58"/>
        <end position="88"/>
    </location>
</feature>
<proteinExistence type="inferred from homology"/>
<comment type="similarity">
    <text evidence="1">Belongs to the protein kinase superfamily. Ser/Thr protein kinase family. CDPK subfamily.</text>
</comment>
<comment type="caution">
    <text evidence="5">The sequence shown here is derived from an EMBL/GenBank/DDBJ whole genome shotgun (WGS) entry which is preliminary data.</text>
</comment>
<evidence type="ECO:0000313" key="6">
    <source>
        <dbReference type="Proteomes" id="UP000692954"/>
    </source>
</evidence>
<keyword evidence="6" id="KW-1185">Reference proteome</keyword>
<dbReference type="PROSITE" id="PS00018">
    <property type="entry name" value="EF_HAND_1"/>
    <property type="match status" value="1"/>
</dbReference>
<dbReference type="OrthoDB" id="296044at2759"/>
<evidence type="ECO:0000256" key="2">
    <source>
        <dbReference type="SAM" id="MobiDB-lite"/>
    </source>
</evidence>
<feature type="compositionally biased region" description="Polar residues" evidence="2">
    <location>
        <begin position="1"/>
        <end position="11"/>
    </location>
</feature>
<reference evidence="5" key="1">
    <citation type="submission" date="2021-01" db="EMBL/GenBank/DDBJ databases">
        <authorList>
            <consortium name="Genoscope - CEA"/>
            <person name="William W."/>
        </authorList>
    </citation>
    <scope>NUCLEOTIDE SEQUENCE</scope>
</reference>
<dbReference type="PROSITE" id="PS50011">
    <property type="entry name" value="PROTEIN_KINASE_DOM"/>
    <property type="match status" value="1"/>
</dbReference>
<feature type="domain" description="Protein kinase" evidence="3">
    <location>
        <begin position="133"/>
        <end position="384"/>
    </location>
</feature>
<accession>A0A8S1RKT4</accession>
<dbReference type="GO" id="GO:0005737">
    <property type="term" value="C:cytoplasm"/>
    <property type="evidence" value="ECO:0007669"/>
    <property type="project" value="TreeGrafter"/>
</dbReference>
<protein>
    <submittedName>
        <fullName evidence="5">Uncharacterized protein</fullName>
    </submittedName>
</protein>
<gene>
    <name evidence="5" type="ORF">PSON_ATCC_30995.1.T1820052</name>
</gene>
<dbReference type="Proteomes" id="UP000692954">
    <property type="component" value="Unassembled WGS sequence"/>
</dbReference>
<feature type="compositionally biased region" description="Polar residues" evidence="2">
    <location>
        <begin position="19"/>
        <end position="49"/>
    </location>
</feature>
<evidence type="ECO:0000256" key="1">
    <source>
        <dbReference type="ARBA" id="ARBA00024334"/>
    </source>
</evidence>
<evidence type="ECO:0000259" key="4">
    <source>
        <dbReference type="PROSITE" id="PS50222"/>
    </source>
</evidence>
<evidence type="ECO:0000259" key="3">
    <source>
        <dbReference type="PROSITE" id="PS50011"/>
    </source>
</evidence>
<dbReference type="FunFam" id="1.10.510.10:FF:002129">
    <property type="entry name" value="Uncharacterized protein"/>
    <property type="match status" value="1"/>
</dbReference>
<name>A0A8S1RKT4_9CILI</name>
<dbReference type="GO" id="GO:0004674">
    <property type="term" value="F:protein serine/threonine kinase activity"/>
    <property type="evidence" value="ECO:0007669"/>
    <property type="project" value="TreeGrafter"/>
</dbReference>
<dbReference type="EMBL" id="CAJJDN010000182">
    <property type="protein sequence ID" value="CAD8128027.1"/>
    <property type="molecule type" value="Genomic_DNA"/>
</dbReference>
<dbReference type="PANTHER" id="PTHR44167">
    <property type="entry name" value="OVARIAN-SPECIFIC SERINE/THREONINE-PROTEIN KINASE LOK-RELATED"/>
    <property type="match status" value="1"/>
</dbReference>
<dbReference type="InterPro" id="IPR000719">
    <property type="entry name" value="Prot_kinase_dom"/>
</dbReference>
<dbReference type="GO" id="GO:0044773">
    <property type="term" value="P:mitotic DNA damage checkpoint signaling"/>
    <property type="evidence" value="ECO:0007669"/>
    <property type="project" value="TreeGrafter"/>
</dbReference>
<dbReference type="GO" id="GO:0005509">
    <property type="term" value="F:calcium ion binding"/>
    <property type="evidence" value="ECO:0007669"/>
    <property type="project" value="InterPro"/>
</dbReference>
<dbReference type="PANTHER" id="PTHR44167:SF18">
    <property type="entry name" value="PROTEIN KINASE DOMAIN-CONTAINING PROTEIN"/>
    <property type="match status" value="1"/>
</dbReference>
<dbReference type="PROSITE" id="PS50222">
    <property type="entry name" value="EF_HAND_2"/>
    <property type="match status" value="1"/>
</dbReference>